<dbReference type="EMBL" id="KN293992">
    <property type="protein sequence ID" value="EEH35885.2"/>
    <property type="molecule type" value="Genomic_DNA"/>
</dbReference>
<dbReference type="AlphaFoldDB" id="C1GNW3"/>
<dbReference type="Proteomes" id="UP000002059">
    <property type="component" value="Partially assembled WGS sequence"/>
</dbReference>
<dbReference type="HOGENOM" id="CLU_034110_0_0_1"/>
<evidence type="ECO:0000256" key="1">
    <source>
        <dbReference type="SAM" id="MobiDB-lite"/>
    </source>
</evidence>
<reference evidence="2 3" key="1">
    <citation type="journal article" date="2011" name="PLoS Genet.">
        <title>Comparative genomic analysis of human fungal pathogens causing paracoccidioidomycosis.</title>
        <authorList>
            <person name="Desjardins C.A."/>
            <person name="Champion M.D."/>
            <person name="Holder J.W."/>
            <person name="Muszewska A."/>
            <person name="Goldberg J."/>
            <person name="Bailao A.M."/>
            <person name="Brigido M.M."/>
            <person name="Ferreira M.E."/>
            <person name="Garcia A.M."/>
            <person name="Grynberg M."/>
            <person name="Gujja S."/>
            <person name="Heiman D.I."/>
            <person name="Henn M.R."/>
            <person name="Kodira C.D."/>
            <person name="Leon-Narvaez H."/>
            <person name="Longo L.V."/>
            <person name="Ma L.J."/>
            <person name="Malavazi I."/>
            <person name="Matsuo A.L."/>
            <person name="Morais F.V."/>
            <person name="Pereira M."/>
            <person name="Rodriguez-Brito S."/>
            <person name="Sakthikumar S."/>
            <person name="Salem-Izacc S.M."/>
            <person name="Sykes S.M."/>
            <person name="Teixeira M.M."/>
            <person name="Vallejo M.C."/>
            <person name="Walter M.E."/>
            <person name="Yandava C."/>
            <person name="Young S."/>
            <person name="Zeng Q."/>
            <person name="Zucker J."/>
            <person name="Felipe M.S."/>
            <person name="Goldman G.H."/>
            <person name="Haas B.J."/>
            <person name="McEwen J.G."/>
            <person name="Nino-Vega G."/>
            <person name="Puccia R."/>
            <person name="San-Blas G."/>
            <person name="Soares C.M."/>
            <person name="Birren B.W."/>
            <person name="Cuomo C.A."/>
        </authorList>
    </citation>
    <scope>NUCLEOTIDE SEQUENCE [LARGE SCALE GENOMIC DNA]</scope>
    <source>
        <strain evidence="3">ATCC MYA-826 / Pb01</strain>
    </source>
</reference>
<dbReference type="OMA" id="REMKICH"/>
<feature type="region of interest" description="Disordered" evidence="1">
    <location>
        <begin position="225"/>
        <end position="255"/>
    </location>
</feature>
<dbReference type="VEuPathDB" id="FungiDB:PAAG_00208"/>
<gene>
    <name evidence="2" type="ORF">PAAG_00208</name>
</gene>
<dbReference type="STRING" id="502779.C1GNW3"/>
<accession>C1GNW3</accession>
<proteinExistence type="predicted"/>
<evidence type="ECO:0000313" key="2">
    <source>
        <dbReference type="EMBL" id="EEH35885.2"/>
    </source>
</evidence>
<dbReference type="RefSeq" id="XP_002797669.2">
    <property type="nucleotide sequence ID" value="XM_002797623.2"/>
</dbReference>
<evidence type="ECO:0000313" key="3">
    <source>
        <dbReference type="Proteomes" id="UP000002059"/>
    </source>
</evidence>
<sequence>MILSSMERAGSVLRPWFASCFSCIWRRDAEQAHQHHRPTQDPGVEREMKICHDQPHLVPPMKLVFYGELPSPDGTRTSTISQWIAEGRSLALKATDRASLSSRKKSSKRFSLKPTISEPSDFRRVNGMRSRLEPFRPLELSIYQPGNRLSDLPEFNAFDIPTPDKLEILPSKPLPKVLLSIETSFVPDSSMLPFKVPRKPVGSTKNLSLSIGSRIEAYDRRPTLQSSILDPTPRSAAYHVNSNRTPKHNRTTSDPMSFYQKPSIDLTNEAQITPLSDLNSSHHLNLSSDPKFPRSQKVTQWLFPKPPAHHPNTTTQNAWIPFPTRPQHTSQSTSHSRTLSNSTISSATMSTMAGTGRTPSLSSAITAATVPAPPSIIFETLDKEFESMVPTTSYMVNSNKASVSRFEELCPTVYEADYDHCQPHLFQKDIAPENFRFAF</sequence>
<dbReference type="eggNOG" id="ENOG502T24R">
    <property type="taxonomic scope" value="Eukaryota"/>
</dbReference>
<name>C1GNW3_PARBA</name>
<feature type="compositionally biased region" description="Low complexity" evidence="1">
    <location>
        <begin position="325"/>
        <end position="344"/>
    </location>
</feature>
<dbReference type="KEGG" id="pbl:PAAG_00208"/>
<dbReference type="GeneID" id="9101247"/>
<feature type="region of interest" description="Disordered" evidence="1">
    <location>
        <begin position="324"/>
        <end position="344"/>
    </location>
</feature>
<organism evidence="2 3">
    <name type="scientific">Paracoccidioides lutzii (strain ATCC MYA-826 / Pb01)</name>
    <name type="common">Paracoccidioides brasiliensis</name>
    <dbReference type="NCBI Taxonomy" id="502779"/>
    <lineage>
        <taxon>Eukaryota</taxon>
        <taxon>Fungi</taxon>
        <taxon>Dikarya</taxon>
        <taxon>Ascomycota</taxon>
        <taxon>Pezizomycotina</taxon>
        <taxon>Eurotiomycetes</taxon>
        <taxon>Eurotiomycetidae</taxon>
        <taxon>Onygenales</taxon>
        <taxon>Ajellomycetaceae</taxon>
        <taxon>Paracoccidioides</taxon>
    </lineage>
</organism>
<keyword evidence="3" id="KW-1185">Reference proteome</keyword>
<dbReference type="OrthoDB" id="3595619at2759"/>
<protein>
    <submittedName>
        <fullName evidence="2">Uncharacterized protein</fullName>
    </submittedName>
</protein>